<dbReference type="InterPro" id="IPR051314">
    <property type="entry name" value="AAA_ATPase_RarA/MGS1/WRNIP1"/>
</dbReference>
<evidence type="ECO:0000313" key="4">
    <source>
        <dbReference type="EMBL" id="GAI53052.1"/>
    </source>
</evidence>
<reference evidence="4" key="1">
    <citation type="journal article" date="2014" name="Front. Microbiol.">
        <title>High frequency of phylogenetically diverse reductive dehalogenase-homologous genes in deep subseafloor sedimentary metagenomes.</title>
        <authorList>
            <person name="Kawai M."/>
            <person name="Futagami T."/>
            <person name="Toyoda A."/>
            <person name="Takaki Y."/>
            <person name="Nishi S."/>
            <person name="Hori S."/>
            <person name="Arai W."/>
            <person name="Tsubouchi T."/>
            <person name="Morono Y."/>
            <person name="Uchiyama I."/>
            <person name="Ito T."/>
            <person name="Fujiyama A."/>
            <person name="Inagaki F."/>
            <person name="Takami H."/>
        </authorList>
    </citation>
    <scope>NUCLEOTIDE SEQUENCE</scope>
    <source>
        <strain evidence="4">Expedition CK06-06</strain>
    </source>
</reference>
<evidence type="ECO:0000256" key="1">
    <source>
        <dbReference type="ARBA" id="ARBA00022741"/>
    </source>
</evidence>
<evidence type="ECO:0000259" key="3">
    <source>
        <dbReference type="Pfam" id="PF05496"/>
    </source>
</evidence>
<keyword evidence="2" id="KW-0067">ATP-binding</keyword>
<dbReference type="CDD" id="cd00009">
    <property type="entry name" value="AAA"/>
    <property type="match status" value="1"/>
</dbReference>
<dbReference type="PANTHER" id="PTHR13779:SF7">
    <property type="entry name" value="ATPASE WRNIP1"/>
    <property type="match status" value="1"/>
</dbReference>
<protein>
    <recommendedName>
        <fullName evidence="3">RuvB-like AAA+ ATPase domain-containing protein</fullName>
    </recommendedName>
</protein>
<name>X1P9S7_9ZZZZ</name>
<accession>X1P9S7</accession>
<dbReference type="InterPro" id="IPR027417">
    <property type="entry name" value="P-loop_NTPase"/>
</dbReference>
<proteinExistence type="predicted"/>
<dbReference type="GO" id="GO:0009378">
    <property type="term" value="F:four-way junction helicase activity"/>
    <property type="evidence" value="ECO:0007669"/>
    <property type="project" value="InterPro"/>
</dbReference>
<organism evidence="4">
    <name type="scientific">marine sediment metagenome</name>
    <dbReference type="NCBI Taxonomy" id="412755"/>
    <lineage>
        <taxon>unclassified sequences</taxon>
        <taxon>metagenomes</taxon>
        <taxon>ecological metagenomes</taxon>
    </lineage>
</organism>
<dbReference type="AlphaFoldDB" id="X1P9S7"/>
<feature type="domain" description="RuvB-like AAA+ ATPase" evidence="3">
    <location>
        <begin position="22"/>
        <end position="129"/>
    </location>
</feature>
<gene>
    <name evidence="4" type="ORF">S06H3_52929</name>
</gene>
<sequence>MDLFEYQFKQQKSQEAPLAARIRPAALHEFVGQEHLIGEGHVLRKAIEAGKIPSLILWGPTGSGKTTLAYIIANTTQAHFSPVSAVSAGVADLRRIIEEAKERGKLYQQKTILFIDEIHRFNKAQQDAVLPLVSLLG</sequence>
<dbReference type="Pfam" id="PF05496">
    <property type="entry name" value="RuvB_N"/>
    <property type="match status" value="1"/>
</dbReference>
<dbReference type="Gene3D" id="3.40.50.300">
    <property type="entry name" value="P-loop containing nucleotide triphosphate hydrolases"/>
    <property type="match status" value="1"/>
</dbReference>
<dbReference type="GO" id="GO:0006310">
    <property type="term" value="P:DNA recombination"/>
    <property type="evidence" value="ECO:0007669"/>
    <property type="project" value="InterPro"/>
</dbReference>
<dbReference type="InterPro" id="IPR008824">
    <property type="entry name" value="RuvB-like_N"/>
</dbReference>
<evidence type="ECO:0000256" key="2">
    <source>
        <dbReference type="ARBA" id="ARBA00022840"/>
    </source>
</evidence>
<comment type="caution">
    <text evidence="4">The sequence shown here is derived from an EMBL/GenBank/DDBJ whole genome shotgun (WGS) entry which is preliminary data.</text>
</comment>
<dbReference type="GO" id="GO:0008047">
    <property type="term" value="F:enzyme activator activity"/>
    <property type="evidence" value="ECO:0007669"/>
    <property type="project" value="TreeGrafter"/>
</dbReference>
<dbReference type="GO" id="GO:0005524">
    <property type="term" value="F:ATP binding"/>
    <property type="evidence" value="ECO:0007669"/>
    <property type="project" value="UniProtKB-KW"/>
</dbReference>
<keyword evidence="1" id="KW-0547">Nucleotide-binding</keyword>
<dbReference type="GO" id="GO:0000731">
    <property type="term" value="P:DNA synthesis involved in DNA repair"/>
    <property type="evidence" value="ECO:0007669"/>
    <property type="project" value="TreeGrafter"/>
</dbReference>
<dbReference type="GO" id="GO:0006261">
    <property type="term" value="P:DNA-templated DNA replication"/>
    <property type="evidence" value="ECO:0007669"/>
    <property type="project" value="TreeGrafter"/>
</dbReference>
<dbReference type="PANTHER" id="PTHR13779">
    <property type="entry name" value="WERNER HELICASE-INTERACTING PROTEIN 1 FAMILY MEMBER"/>
    <property type="match status" value="1"/>
</dbReference>
<dbReference type="SUPFAM" id="SSF52540">
    <property type="entry name" value="P-loop containing nucleoside triphosphate hydrolases"/>
    <property type="match status" value="1"/>
</dbReference>
<dbReference type="GO" id="GO:0017116">
    <property type="term" value="F:single-stranded DNA helicase activity"/>
    <property type="evidence" value="ECO:0007669"/>
    <property type="project" value="TreeGrafter"/>
</dbReference>
<dbReference type="EMBL" id="BARV01033706">
    <property type="protein sequence ID" value="GAI53052.1"/>
    <property type="molecule type" value="Genomic_DNA"/>
</dbReference>